<accession>A0A510V4R1</accession>
<dbReference type="Gene3D" id="3.30.530.20">
    <property type="match status" value="1"/>
</dbReference>
<dbReference type="InterPro" id="IPR023393">
    <property type="entry name" value="START-like_dom_sf"/>
</dbReference>
<evidence type="ECO:0000259" key="2">
    <source>
        <dbReference type="Pfam" id="PF08327"/>
    </source>
</evidence>
<feature type="domain" description="Activator of Hsp90 ATPase homologue 1/2-like C-terminal" evidence="2">
    <location>
        <begin position="22"/>
        <end position="151"/>
    </location>
</feature>
<dbReference type="Pfam" id="PF08327">
    <property type="entry name" value="AHSA1"/>
    <property type="match status" value="1"/>
</dbReference>
<dbReference type="InterPro" id="IPR013538">
    <property type="entry name" value="ASHA1/2-like_C"/>
</dbReference>
<name>A0A510V4R1_9CELL</name>
<protein>
    <submittedName>
        <fullName evidence="3">Activator of HSP90 ATPase</fullName>
    </submittedName>
</protein>
<dbReference type="OrthoDB" id="5185819at2"/>
<comment type="similarity">
    <text evidence="1">Belongs to the AHA1 family.</text>
</comment>
<evidence type="ECO:0000256" key="1">
    <source>
        <dbReference type="ARBA" id="ARBA00006817"/>
    </source>
</evidence>
<organism evidence="3 4">
    <name type="scientific">Cellulomonas xylanilytica</name>
    <dbReference type="NCBI Taxonomy" id="233583"/>
    <lineage>
        <taxon>Bacteria</taxon>
        <taxon>Bacillati</taxon>
        <taxon>Actinomycetota</taxon>
        <taxon>Actinomycetes</taxon>
        <taxon>Micrococcales</taxon>
        <taxon>Cellulomonadaceae</taxon>
        <taxon>Cellulomonas</taxon>
    </lineage>
</organism>
<dbReference type="RefSeq" id="WP_146927655.1">
    <property type="nucleotide sequence ID" value="NZ_BJUB01000007.1"/>
</dbReference>
<dbReference type="SUPFAM" id="SSF55961">
    <property type="entry name" value="Bet v1-like"/>
    <property type="match status" value="1"/>
</dbReference>
<dbReference type="Proteomes" id="UP000321118">
    <property type="component" value="Unassembled WGS sequence"/>
</dbReference>
<evidence type="ECO:0000313" key="3">
    <source>
        <dbReference type="EMBL" id="GEK21858.1"/>
    </source>
</evidence>
<dbReference type="EMBL" id="BJUB01000007">
    <property type="protein sequence ID" value="GEK21858.1"/>
    <property type="molecule type" value="Genomic_DNA"/>
</dbReference>
<comment type="caution">
    <text evidence="3">The sequence shown here is derived from an EMBL/GenBank/DDBJ whole genome shotgun (WGS) entry which is preliminary data.</text>
</comment>
<proteinExistence type="inferred from homology"/>
<evidence type="ECO:0000313" key="4">
    <source>
        <dbReference type="Proteomes" id="UP000321118"/>
    </source>
</evidence>
<gene>
    <name evidence="3" type="ORF">CXY01_23780</name>
</gene>
<reference evidence="3 4" key="1">
    <citation type="submission" date="2019-07" db="EMBL/GenBank/DDBJ databases">
        <title>Whole genome shotgun sequence of Cellulomonas xylanilytica NBRC 101102.</title>
        <authorList>
            <person name="Hosoyama A."/>
            <person name="Uohara A."/>
            <person name="Ohji S."/>
            <person name="Ichikawa N."/>
        </authorList>
    </citation>
    <scope>NUCLEOTIDE SEQUENCE [LARGE SCALE GENOMIC DNA]</scope>
    <source>
        <strain evidence="3 4">NBRC 101102</strain>
    </source>
</reference>
<dbReference type="AlphaFoldDB" id="A0A510V4R1"/>
<keyword evidence="4" id="KW-1185">Reference proteome</keyword>
<sequence>MGSTELIVEPGRQDVVVVHEFDAPPEVAFRAYTDPGLMPRWKGAERFTVVVDEHDLRVGGRWRLVMTRTDGVEYPMRGVFHEVSAPHRLVSTYEFEAGGPGALQLVVESFEPTPTGCRLTSVSLFASVEDRDRWVPSGGLESGTRATMALLDELVPS</sequence>